<dbReference type="Proteomes" id="UP000288716">
    <property type="component" value="Unassembled WGS sequence"/>
</dbReference>
<sequence length="67" mass="7662">MEVTLPSGFISDNELLETIKNNVVKRTETKHENTEIVIYFEKFGTYLQSLVFKVKCSSHVPGRLSKS</sequence>
<gene>
    <name evidence="2" type="ORF">B4U80_03315</name>
</gene>
<accession>A0A443S6B9</accession>
<feature type="domain" description="Alpha-macroglobulin receptor-binding" evidence="1">
    <location>
        <begin position="1"/>
        <end position="54"/>
    </location>
</feature>
<dbReference type="InterPro" id="IPR036595">
    <property type="entry name" value="A-macroglobulin_rcpt-bd_sf"/>
</dbReference>
<dbReference type="Gene3D" id="2.60.40.690">
    <property type="entry name" value="Alpha-macroglobulin, receptor-binding domain"/>
    <property type="match status" value="1"/>
</dbReference>
<evidence type="ECO:0000313" key="3">
    <source>
        <dbReference type="Proteomes" id="UP000288716"/>
    </source>
</evidence>
<dbReference type="AlphaFoldDB" id="A0A443S6B9"/>
<keyword evidence="3" id="KW-1185">Reference proteome</keyword>
<protein>
    <recommendedName>
        <fullName evidence="1">Alpha-macroglobulin receptor-binding domain-containing protein</fullName>
    </recommendedName>
</protein>
<reference evidence="2 3" key="1">
    <citation type="journal article" date="2018" name="Gigascience">
        <title>Genomes of trombidid mites reveal novel predicted allergens and laterally-transferred genes associated with secondary metabolism.</title>
        <authorList>
            <person name="Dong X."/>
            <person name="Chaisiri K."/>
            <person name="Xia D."/>
            <person name="Armstrong S.D."/>
            <person name="Fang Y."/>
            <person name="Donnelly M.J."/>
            <person name="Kadowaki T."/>
            <person name="McGarry J.W."/>
            <person name="Darby A.C."/>
            <person name="Makepeace B.L."/>
        </authorList>
    </citation>
    <scope>NUCLEOTIDE SEQUENCE [LARGE SCALE GENOMIC DNA]</scope>
    <source>
        <strain evidence="2">UoL-UT</strain>
    </source>
</reference>
<evidence type="ECO:0000313" key="2">
    <source>
        <dbReference type="EMBL" id="RWS23043.1"/>
    </source>
</evidence>
<proteinExistence type="predicted"/>
<comment type="caution">
    <text evidence="2">The sequence shown here is derived from an EMBL/GenBank/DDBJ whole genome shotgun (WGS) entry which is preliminary data.</text>
</comment>
<dbReference type="VEuPathDB" id="VectorBase:LDEU008997"/>
<evidence type="ECO:0000259" key="1">
    <source>
        <dbReference type="Pfam" id="PF07677"/>
    </source>
</evidence>
<organism evidence="2 3">
    <name type="scientific">Leptotrombidium deliense</name>
    <dbReference type="NCBI Taxonomy" id="299467"/>
    <lineage>
        <taxon>Eukaryota</taxon>
        <taxon>Metazoa</taxon>
        <taxon>Ecdysozoa</taxon>
        <taxon>Arthropoda</taxon>
        <taxon>Chelicerata</taxon>
        <taxon>Arachnida</taxon>
        <taxon>Acari</taxon>
        <taxon>Acariformes</taxon>
        <taxon>Trombidiformes</taxon>
        <taxon>Prostigmata</taxon>
        <taxon>Anystina</taxon>
        <taxon>Parasitengona</taxon>
        <taxon>Trombiculoidea</taxon>
        <taxon>Trombiculidae</taxon>
        <taxon>Leptotrombidium</taxon>
    </lineage>
</organism>
<dbReference type="Pfam" id="PF07677">
    <property type="entry name" value="A2M_recep"/>
    <property type="match status" value="1"/>
</dbReference>
<name>A0A443S6B9_9ACAR</name>
<dbReference type="InterPro" id="IPR009048">
    <property type="entry name" value="A-macroglobulin_rcpt-bd"/>
</dbReference>
<dbReference type="SUPFAM" id="SSF49410">
    <property type="entry name" value="Alpha-macroglobulin receptor domain"/>
    <property type="match status" value="1"/>
</dbReference>
<dbReference type="EMBL" id="NCKV01007259">
    <property type="protein sequence ID" value="RWS23043.1"/>
    <property type="molecule type" value="Genomic_DNA"/>
</dbReference>
<dbReference type="GO" id="GO:0005576">
    <property type="term" value="C:extracellular region"/>
    <property type="evidence" value="ECO:0007669"/>
    <property type="project" value="InterPro"/>
</dbReference>